<protein>
    <recommendedName>
        <fullName evidence="3">MerR family transcriptional regulator</fullName>
    </recommendedName>
</protein>
<dbReference type="Gene3D" id="1.10.1660.10">
    <property type="match status" value="1"/>
</dbReference>
<gene>
    <name evidence="1" type="ORF">FPZ49_24525</name>
</gene>
<evidence type="ECO:0008006" key="3">
    <source>
        <dbReference type="Google" id="ProtNLM"/>
    </source>
</evidence>
<evidence type="ECO:0000313" key="1">
    <source>
        <dbReference type="EMBL" id="TVY07312.1"/>
    </source>
</evidence>
<evidence type="ECO:0000313" key="2">
    <source>
        <dbReference type="Proteomes" id="UP000317036"/>
    </source>
</evidence>
<dbReference type="RefSeq" id="WP_144851993.1">
    <property type="nucleotide sequence ID" value="NZ_VNJI01000039.1"/>
</dbReference>
<proteinExistence type="predicted"/>
<dbReference type="AlphaFoldDB" id="A0A559K596"/>
<comment type="caution">
    <text evidence="1">The sequence shown here is derived from an EMBL/GenBank/DDBJ whole genome shotgun (WGS) entry which is preliminary data.</text>
</comment>
<dbReference type="OrthoDB" id="2454204at2"/>
<sequence>MQLEKAWKITEFAKLIDKHYNTVDQWFKQLEDKQVHYVNRVAGEKVYDETDLDIGRYIKEARDKNYNLQIIFDQLKDVFDLRPFPEDWITGDALVDIEGIKRSMEIRFESMLQEAKRDILVAAAQAAASDLEQNVTKYLPAPKSHEEITFERSNEMLTKIRIDNLLEERAVAAWNALPESEKMKKVGLFRKDLDWEKRDAFIRKFKNENYEQLVKEQYGITDGHPK</sequence>
<accession>A0A559K596</accession>
<dbReference type="EMBL" id="VNJI01000039">
    <property type="protein sequence ID" value="TVY07312.1"/>
    <property type="molecule type" value="Genomic_DNA"/>
</dbReference>
<organism evidence="1 2">
    <name type="scientific">Paenibacillus cremeus</name>
    <dbReference type="NCBI Taxonomy" id="2163881"/>
    <lineage>
        <taxon>Bacteria</taxon>
        <taxon>Bacillati</taxon>
        <taxon>Bacillota</taxon>
        <taxon>Bacilli</taxon>
        <taxon>Bacillales</taxon>
        <taxon>Paenibacillaceae</taxon>
        <taxon>Paenibacillus</taxon>
    </lineage>
</organism>
<keyword evidence="2" id="KW-1185">Reference proteome</keyword>
<reference evidence="1 2" key="1">
    <citation type="submission" date="2019-07" db="EMBL/GenBank/DDBJ databases">
        <authorList>
            <person name="Kim J."/>
        </authorList>
    </citation>
    <scope>NUCLEOTIDE SEQUENCE [LARGE SCALE GENOMIC DNA]</scope>
    <source>
        <strain evidence="1 2">JC52</strain>
    </source>
</reference>
<dbReference type="Proteomes" id="UP000317036">
    <property type="component" value="Unassembled WGS sequence"/>
</dbReference>
<name>A0A559K596_9BACL</name>